<dbReference type="PANTHER" id="PTHR47934:SF6">
    <property type="entry name" value="MITOCHONDRIAL GROUP I INTRON SPLICING FACTOR CCM1-RELATED"/>
    <property type="match status" value="1"/>
</dbReference>
<keyword evidence="1" id="KW-0677">Repeat</keyword>
<proteinExistence type="predicted"/>
<evidence type="ECO:0000256" key="1">
    <source>
        <dbReference type="ARBA" id="ARBA00022737"/>
    </source>
</evidence>
<dbReference type="PROSITE" id="PS51375">
    <property type="entry name" value="PPR"/>
    <property type="match status" value="1"/>
</dbReference>
<evidence type="ECO:0000256" key="2">
    <source>
        <dbReference type="ARBA" id="ARBA00022946"/>
    </source>
</evidence>
<evidence type="ECO:0000313" key="6">
    <source>
        <dbReference type="Proteomes" id="UP000275267"/>
    </source>
</evidence>
<dbReference type="Gene3D" id="1.25.40.10">
    <property type="entry name" value="Tetratricopeptide repeat domain"/>
    <property type="match status" value="1"/>
</dbReference>
<feature type="region of interest" description="Disordered" evidence="4">
    <location>
        <begin position="117"/>
        <end position="146"/>
    </location>
</feature>
<evidence type="ECO:0000256" key="3">
    <source>
        <dbReference type="PROSITE-ProRule" id="PRU00708"/>
    </source>
</evidence>
<reference evidence="6" key="1">
    <citation type="journal article" date="2019" name="Nat. Commun.">
        <title>The genome of broomcorn millet.</title>
        <authorList>
            <person name="Zou C."/>
            <person name="Miki D."/>
            <person name="Li D."/>
            <person name="Tang Q."/>
            <person name="Xiao L."/>
            <person name="Rajput S."/>
            <person name="Deng P."/>
            <person name="Jia W."/>
            <person name="Huang R."/>
            <person name="Zhang M."/>
            <person name="Sun Y."/>
            <person name="Hu J."/>
            <person name="Fu X."/>
            <person name="Schnable P.S."/>
            <person name="Li F."/>
            <person name="Zhang H."/>
            <person name="Feng B."/>
            <person name="Zhu X."/>
            <person name="Liu R."/>
            <person name="Schnable J.C."/>
            <person name="Zhu J.-K."/>
            <person name="Zhang H."/>
        </authorList>
    </citation>
    <scope>NUCLEOTIDE SEQUENCE [LARGE SCALE GENOMIC DNA]</scope>
</reference>
<organism evidence="5 6">
    <name type="scientific">Panicum miliaceum</name>
    <name type="common">Proso millet</name>
    <name type="synonym">Broomcorn millet</name>
    <dbReference type="NCBI Taxonomy" id="4540"/>
    <lineage>
        <taxon>Eukaryota</taxon>
        <taxon>Viridiplantae</taxon>
        <taxon>Streptophyta</taxon>
        <taxon>Embryophyta</taxon>
        <taxon>Tracheophyta</taxon>
        <taxon>Spermatophyta</taxon>
        <taxon>Magnoliopsida</taxon>
        <taxon>Liliopsida</taxon>
        <taxon>Poales</taxon>
        <taxon>Poaceae</taxon>
        <taxon>PACMAD clade</taxon>
        <taxon>Panicoideae</taxon>
        <taxon>Panicodae</taxon>
        <taxon>Paniceae</taxon>
        <taxon>Panicinae</taxon>
        <taxon>Panicum</taxon>
        <taxon>Panicum sect. Panicum</taxon>
    </lineage>
</organism>
<dbReference type="InterPro" id="IPR011990">
    <property type="entry name" value="TPR-like_helical_dom_sf"/>
</dbReference>
<dbReference type="InterPro" id="IPR002885">
    <property type="entry name" value="PPR_rpt"/>
</dbReference>
<dbReference type="Proteomes" id="UP000275267">
    <property type="component" value="Unassembled WGS sequence"/>
</dbReference>
<dbReference type="GO" id="GO:0005739">
    <property type="term" value="C:mitochondrion"/>
    <property type="evidence" value="ECO:0007669"/>
    <property type="project" value="TreeGrafter"/>
</dbReference>
<dbReference type="GO" id="GO:0003729">
    <property type="term" value="F:mRNA binding"/>
    <property type="evidence" value="ECO:0007669"/>
    <property type="project" value="TreeGrafter"/>
</dbReference>
<dbReference type="STRING" id="4540.A0A3L6PJY6"/>
<dbReference type="AlphaFoldDB" id="A0A3L6PJY6"/>
<sequence>MCRWGVSPSRSDHHAVLDALLREGMAAEAYEVVAKEMDADGARLGLPEFEQVLRPFRERGSLDAIEQAFDEMLLRGLMPGVRVYDVYVGALCDKGDLAGVRRMLGCMERTGCPPGDWRPSARHGGGRVRGRWGHGRRKGGGKKDGRAKELLKPDEIIEQVDSRTIVASPLTYNVKLGDVESFFAQCGKLVQSFRASFLVELIQRGMTGTLSADFDV</sequence>
<feature type="compositionally biased region" description="Basic residues" evidence="4">
    <location>
        <begin position="120"/>
        <end position="140"/>
    </location>
</feature>
<dbReference type="EMBL" id="PQIB02000017">
    <property type="protein sequence ID" value="RLM58462.1"/>
    <property type="molecule type" value="Genomic_DNA"/>
</dbReference>
<dbReference type="GO" id="GO:0006396">
    <property type="term" value="P:RNA processing"/>
    <property type="evidence" value="ECO:0007669"/>
    <property type="project" value="TreeGrafter"/>
</dbReference>
<feature type="repeat" description="PPR" evidence="3">
    <location>
        <begin position="80"/>
        <end position="114"/>
    </location>
</feature>
<keyword evidence="6" id="KW-1185">Reference proteome</keyword>
<evidence type="ECO:0000256" key="4">
    <source>
        <dbReference type="SAM" id="MobiDB-lite"/>
    </source>
</evidence>
<comment type="caution">
    <text evidence="5">The sequence shown here is derived from an EMBL/GenBank/DDBJ whole genome shotgun (WGS) entry which is preliminary data.</text>
</comment>
<dbReference type="GO" id="GO:0007005">
    <property type="term" value="P:mitochondrion organization"/>
    <property type="evidence" value="ECO:0007669"/>
    <property type="project" value="TreeGrafter"/>
</dbReference>
<dbReference type="OrthoDB" id="185373at2759"/>
<gene>
    <name evidence="5" type="ORF">C2845_PM18G05580</name>
</gene>
<name>A0A3L6PJY6_PANMI</name>
<dbReference type="InterPro" id="IPR051114">
    <property type="entry name" value="Mito_RNA_Proc_CCM1"/>
</dbReference>
<dbReference type="PANTHER" id="PTHR47934">
    <property type="entry name" value="PENTATRICOPEPTIDE REPEAT-CONTAINING PROTEIN PET309, MITOCHONDRIAL"/>
    <property type="match status" value="1"/>
</dbReference>
<keyword evidence="2" id="KW-0809">Transit peptide</keyword>
<accession>A0A3L6PJY6</accession>
<evidence type="ECO:0000313" key="5">
    <source>
        <dbReference type="EMBL" id="RLM58462.1"/>
    </source>
</evidence>
<protein>
    <submittedName>
        <fullName evidence="5">Pentatricopeptide repeat-containing protein</fullName>
    </submittedName>
</protein>